<dbReference type="EMBL" id="BARV01002800">
    <property type="protein sequence ID" value="GAH96268.1"/>
    <property type="molecule type" value="Genomic_DNA"/>
</dbReference>
<feature type="non-terminal residue" evidence="1">
    <location>
        <position position="1"/>
    </location>
</feature>
<comment type="caution">
    <text evidence="1">The sequence shown here is derived from an EMBL/GenBank/DDBJ whole genome shotgun (WGS) entry which is preliminary data.</text>
</comment>
<organism evidence="1">
    <name type="scientific">marine sediment metagenome</name>
    <dbReference type="NCBI Taxonomy" id="412755"/>
    <lineage>
        <taxon>unclassified sequences</taxon>
        <taxon>metagenomes</taxon>
        <taxon>ecological metagenomes</taxon>
    </lineage>
</organism>
<reference evidence="1" key="1">
    <citation type="journal article" date="2014" name="Front. Microbiol.">
        <title>High frequency of phylogenetically diverse reductive dehalogenase-homologous genes in deep subseafloor sedimentary metagenomes.</title>
        <authorList>
            <person name="Kawai M."/>
            <person name="Futagami T."/>
            <person name="Toyoda A."/>
            <person name="Takaki Y."/>
            <person name="Nishi S."/>
            <person name="Hori S."/>
            <person name="Arai W."/>
            <person name="Tsubouchi T."/>
            <person name="Morono Y."/>
            <person name="Uchiyama I."/>
            <person name="Ito T."/>
            <person name="Fujiyama A."/>
            <person name="Inagaki F."/>
            <person name="Takami H."/>
        </authorList>
    </citation>
    <scope>NUCLEOTIDE SEQUENCE</scope>
    <source>
        <strain evidence="1">Expedition CK06-06</strain>
    </source>
</reference>
<dbReference type="AlphaFoldDB" id="X1LQ41"/>
<sequence>EILPRDIVPLPGDFVEESPALKEAGRGKLSPEWV</sequence>
<gene>
    <name evidence="1" type="ORF">S06H3_07027</name>
</gene>
<proteinExistence type="predicted"/>
<name>X1LQ41_9ZZZZ</name>
<accession>X1LQ41</accession>
<protein>
    <submittedName>
        <fullName evidence="1">Uncharacterized protein</fullName>
    </submittedName>
</protein>
<evidence type="ECO:0000313" key="1">
    <source>
        <dbReference type="EMBL" id="GAH96268.1"/>
    </source>
</evidence>